<dbReference type="InterPro" id="IPR025361">
    <property type="entry name" value="DUF4265"/>
</dbReference>
<comment type="caution">
    <text evidence="1">The sequence shown here is derived from an EMBL/GenBank/DDBJ whole genome shotgun (WGS) entry which is preliminary data.</text>
</comment>
<dbReference type="AlphaFoldDB" id="A0A3S0C2B1"/>
<gene>
    <name evidence="1" type="ORF">EAH68_03315</name>
</gene>
<protein>
    <submittedName>
        <fullName evidence="1">DUF4265 domain-containing protein</fullName>
    </submittedName>
</protein>
<dbReference type="EMBL" id="RXHJ01000004">
    <property type="protein sequence ID" value="RSZ64645.1"/>
    <property type="molecule type" value="Genomic_DNA"/>
</dbReference>
<dbReference type="Pfam" id="PF14085">
    <property type="entry name" value="DUF4265"/>
    <property type="match status" value="1"/>
</dbReference>
<dbReference type="Proteomes" id="UP000274907">
    <property type="component" value="Unassembled WGS sequence"/>
</dbReference>
<keyword evidence="2" id="KW-1185">Reference proteome</keyword>
<evidence type="ECO:0000313" key="1">
    <source>
        <dbReference type="EMBL" id="RSZ64645.1"/>
    </source>
</evidence>
<organism evidence="1 2">
    <name type="scientific">Corynebacterium hylobatis</name>
    <dbReference type="NCBI Taxonomy" id="1859290"/>
    <lineage>
        <taxon>Bacteria</taxon>
        <taxon>Bacillati</taxon>
        <taxon>Actinomycetota</taxon>
        <taxon>Actinomycetes</taxon>
        <taxon>Mycobacteriales</taxon>
        <taxon>Corynebacteriaceae</taxon>
        <taxon>Corynebacterium</taxon>
    </lineage>
</organism>
<accession>A0A3S0C2B1</accession>
<proteinExistence type="predicted"/>
<sequence>MAHPPTRVTRSPRSAPDMVILIAPVALPGVDSEELAADPLGGGHYVLHSIPVVAEGLALGDIVSCVTVGGRLHIDRVVVPGGNTTLRLLVDTPFLPALRRRLAAMGCRLEHPLPDLLVLNLPPDAPGEGIRAYLADLAEQGVVQIAP</sequence>
<name>A0A3S0C2B1_9CORY</name>
<dbReference type="OrthoDB" id="4406783at2"/>
<reference evidence="1 2" key="1">
    <citation type="submission" date="2018-12" db="EMBL/GenBank/DDBJ databases">
        <title>YIM 101343 draft genome.</title>
        <authorList>
            <person name="Chen X."/>
        </authorList>
    </citation>
    <scope>NUCLEOTIDE SEQUENCE [LARGE SCALE GENOMIC DNA]</scope>
    <source>
        <strain evidence="1 2">YIM 101343</strain>
    </source>
</reference>
<evidence type="ECO:0000313" key="2">
    <source>
        <dbReference type="Proteomes" id="UP000274907"/>
    </source>
</evidence>